<dbReference type="Pfam" id="PF00107">
    <property type="entry name" value="ADH_zinc_N"/>
    <property type="match status" value="1"/>
</dbReference>
<dbReference type="Pfam" id="PF08240">
    <property type="entry name" value="ADH_N"/>
    <property type="match status" value="1"/>
</dbReference>
<comment type="subunit">
    <text evidence="3">Homodimer.</text>
</comment>
<name>W2S6J4_CYPE1</name>
<dbReference type="InterPro" id="IPR036291">
    <property type="entry name" value="NAD(P)-bd_dom_sf"/>
</dbReference>
<dbReference type="Gene3D" id="3.40.50.720">
    <property type="entry name" value="NAD(P)-binding Rossmann-like Domain"/>
    <property type="match status" value="1"/>
</dbReference>
<dbReference type="eggNOG" id="KOG0023">
    <property type="taxonomic scope" value="Eukaryota"/>
</dbReference>
<evidence type="ECO:0000256" key="3">
    <source>
        <dbReference type="ARBA" id="ARBA00011738"/>
    </source>
</evidence>
<dbReference type="InterPro" id="IPR013154">
    <property type="entry name" value="ADH-like_N"/>
</dbReference>
<dbReference type="PANTHER" id="PTHR42683">
    <property type="entry name" value="ALDEHYDE REDUCTASE"/>
    <property type="match status" value="1"/>
</dbReference>
<dbReference type="STRING" id="1220924.W2S6J4"/>
<keyword evidence="7" id="KW-0521">NADP</keyword>
<keyword evidence="5 11" id="KW-0479">Metal-binding</keyword>
<evidence type="ECO:0000313" key="13">
    <source>
        <dbReference type="EMBL" id="ETN44307.1"/>
    </source>
</evidence>
<dbReference type="VEuPathDB" id="FungiDB:HMPREF1541_10487"/>
<dbReference type="CDD" id="cd05283">
    <property type="entry name" value="CAD1"/>
    <property type="match status" value="1"/>
</dbReference>
<dbReference type="InterPro" id="IPR047109">
    <property type="entry name" value="CAD-like"/>
</dbReference>
<dbReference type="InterPro" id="IPR020843">
    <property type="entry name" value="ER"/>
</dbReference>
<evidence type="ECO:0000256" key="1">
    <source>
        <dbReference type="ARBA" id="ARBA00001947"/>
    </source>
</evidence>
<dbReference type="InterPro" id="IPR013149">
    <property type="entry name" value="ADH-like_C"/>
</dbReference>
<comment type="similarity">
    <text evidence="2 11">Belongs to the zinc-containing alcohol dehydrogenase family.</text>
</comment>
<evidence type="ECO:0000256" key="5">
    <source>
        <dbReference type="ARBA" id="ARBA00022723"/>
    </source>
</evidence>
<dbReference type="SMART" id="SM00829">
    <property type="entry name" value="PKS_ER"/>
    <property type="match status" value="1"/>
</dbReference>
<sequence>MSQDYVFEGWAGLDKNAVGNMKWQTFAPKPWEETDVDIQITHCGICGSDLHTLSSGWGPTTYPCVVGHEIVGKAVRVGSKVTHIKVGDRVGVGAQSDSCLNRTNKCADCSAGHENMCTNRGRADTYNSSFLNGGRAYGGYATYNRCPSHFVIPIPSGVASADAAPMLCGGITTYAPLKNNGCGPGKRVGIVGVGGLGHFGVLWARALEAEYVVGISRRGDKRADVLKLGAHEYIATEEDEGWHKAHANSLDIIVCTVSSPKMPLRHYLGLLRSRGIFVQVGAPEDSLPPIMAFDLIPKEKRIGGSAIGPPGQIREMLELAARKGVKPWVQERGMREANEAVRDMEAGKARYRYTLCN</sequence>
<dbReference type="EC" id="1.1.1.2" evidence="9"/>
<dbReference type="GO" id="GO:0008106">
    <property type="term" value="F:alcohol dehydrogenase (NADP+) activity"/>
    <property type="evidence" value="ECO:0007669"/>
    <property type="project" value="UniProtKB-EC"/>
</dbReference>
<dbReference type="InterPro" id="IPR002328">
    <property type="entry name" value="ADH_Zn_CS"/>
</dbReference>
<keyword evidence="6 11" id="KW-0862">Zinc</keyword>
<organism evidence="13 14">
    <name type="scientific">Cyphellophora europaea (strain CBS 101466)</name>
    <name type="common">Phialophora europaea</name>
    <dbReference type="NCBI Taxonomy" id="1220924"/>
    <lineage>
        <taxon>Eukaryota</taxon>
        <taxon>Fungi</taxon>
        <taxon>Dikarya</taxon>
        <taxon>Ascomycota</taxon>
        <taxon>Pezizomycotina</taxon>
        <taxon>Eurotiomycetes</taxon>
        <taxon>Chaetothyriomycetidae</taxon>
        <taxon>Chaetothyriales</taxon>
        <taxon>Cyphellophoraceae</taxon>
        <taxon>Cyphellophora</taxon>
    </lineage>
</organism>
<evidence type="ECO:0000256" key="9">
    <source>
        <dbReference type="ARBA" id="ARBA00024074"/>
    </source>
</evidence>
<dbReference type="InterPro" id="IPR011032">
    <property type="entry name" value="GroES-like_sf"/>
</dbReference>
<keyword evidence="4" id="KW-0597">Phosphoprotein</keyword>
<evidence type="ECO:0000256" key="10">
    <source>
        <dbReference type="ARBA" id="ARBA00050997"/>
    </source>
</evidence>
<dbReference type="Gene3D" id="3.90.180.10">
    <property type="entry name" value="Medium-chain alcohol dehydrogenases, catalytic domain"/>
    <property type="match status" value="1"/>
</dbReference>
<evidence type="ECO:0000313" key="14">
    <source>
        <dbReference type="Proteomes" id="UP000030752"/>
    </source>
</evidence>
<dbReference type="GO" id="GO:0006066">
    <property type="term" value="P:alcohol metabolic process"/>
    <property type="evidence" value="ECO:0007669"/>
    <property type="project" value="UniProtKB-ARBA"/>
</dbReference>
<dbReference type="HOGENOM" id="CLU_026673_20_2_1"/>
<evidence type="ECO:0000256" key="11">
    <source>
        <dbReference type="RuleBase" id="RU361277"/>
    </source>
</evidence>
<reference evidence="13 14" key="1">
    <citation type="submission" date="2013-03" db="EMBL/GenBank/DDBJ databases">
        <title>The Genome Sequence of Phialophora europaea CBS 101466.</title>
        <authorList>
            <consortium name="The Broad Institute Genomics Platform"/>
            <person name="Cuomo C."/>
            <person name="de Hoog S."/>
            <person name="Gorbushina A."/>
            <person name="Walker B."/>
            <person name="Young S.K."/>
            <person name="Zeng Q."/>
            <person name="Gargeya S."/>
            <person name="Fitzgerald M."/>
            <person name="Haas B."/>
            <person name="Abouelleil A."/>
            <person name="Allen A.W."/>
            <person name="Alvarado L."/>
            <person name="Arachchi H.M."/>
            <person name="Berlin A.M."/>
            <person name="Chapman S.B."/>
            <person name="Gainer-Dewar J."/>
            <person name="Goldberg J."/>
            <person name="Griggs A."/>
            <person name="Gujja S."/>
            <person name="Hansen M."/>
            <person name="Howarth C."/>
            <person name="Imamovic A."/>
            <person name="Ireland A."/>
            <person name="Larimer J."/>
            <person name="McCowan C."/>
            <person name="Murphy C."/>
            <person name="Pearson M."/>
            <person name="Poon T.W."/>
            <person name="Priest M."/>
            <person name="Roberts A."/>
            <person name="Saif S."/>
            <person name="Shea T."/>
            <person name="Sisk P."/>
            <person name="Sykes S."/>
            <person name="Wortman J."/>
            <person name="Nusbaum C."/>
            <person name="Birren B."/>
        </authorList>
    </citation>
    <scope>NUCLEOTIDE SEQUENCE [LARGE SCALE GENOMIC DNA]</scope>
    <source>
        <strain evidence="13 14">CBS 101466</strain>
    </source>
</reference>
<dbReference type="FunFam" id="3.40.50.720:FF:000158">
    <property type="entry name" value="Zinc-binding alcohol dehydrogenase"/>
    <property type="match status" value="1"/>
</dbReference>
<dbReference type="Proteomes" id="UP000030752">
    <property type="component" value="Unassembled WGS sequence"/>
</dbReference>
<evidence type="ECO:0000256" key="6">
    <source>
        <dbReference type="ARBA" id="ARBA00022833"/>
    </source>
</evidence>
<evidence type="ECO:0000256" key="8">
    <source>
        <dbReference type="ARBA" id="ARBA00023002"/>
    </source>
</evidence>
<dbReference type="SUPFAM" id="SSF50129">
    <property type="entry name" value="GroES-like"/>
    <property type="match status" value="1"/>
</dbReference>
<dbReference type="GO" id="GO:0008270">
    <property type="term" value="F:zinc ion binding"/>
    <property type="evidence" value="ECO:0007669"/>
    <property type="project" value="InterPro"/>
</dbReference>
<comment type="catalytic activity">
    <reaction evidence="10">
        <text>a primary alcohol + NADP(+) = an aldehyde + NADPH + H(+)</text>
        <dbReference type="Rhea" id="RHEA:15937"/>
        <dbReference type="ChEBI" id="CHEBI:15378"/>
        <dbReference type="ChEBI" id="CHEBI:15734"/>
        <dbReference type="ChEBI" id="CHEBI:17478"/>
        <dbReference type="ChEBI" id="CHEBI:57783"/>
        <dbReference type="ChEBI" id="CHEBI:58349"/>
        <dbReference type="EC" id="1.1.1.2"/>
    </reaction>
    <physiologicalReaction direction="left-to-right" evidence="10">
        <dbReference type="Rhea" id="RHEA:15938"/>
    </physiologicalReaction>
    <physiologicalReaction direction="right-to-left" evidence="10">
        <dbReference type="Rhea" id="RHEA:15939"/>
    </physiologicalReaction>
</comment>
<proteinExistence type="inferred from homology"/>
<gene>
    <name evidence="13" type="ORF">HMPREF1541_10487</name>
</gene>
<dbReference type="InParanoid" id="W2S6J4"/>
<dbReference type="AlphaFoldDB" id="W2S6J4"/>
<evidence type="ECO:0000256" key="2">
    <source>
        <dbReference type="ARBA" id="ARBA00008072"/>
    </source>
</evidence>
<dbReference type="RefSeq" id="XP_008713380.1">
    <property type="nucleotide sequence ID" value="XM_008715158.1"/>
</dbReference>
<dbReference type="EMBL" id="KB822715">
    <property type="protein sequence ID" value="ETN44307.1"/>
    <property type="molecule type" value="Genomic_DNA"/>
</dbReference>
<protein>
    <recommendedName>
        <fullName evidence="9">alcohol dehydrogenase (NADP(+))</fullName>
        <ecNumber evidence="9">1.1.1.2</ecNumber>
    </recommendedName>
</protein>
<dbReference type="OrthoDB" id="1879366at2759"/>
<dbReference type="PROSITE" id="PS00059">
    <property type="entry name" value="ADH_ZINC"/>
    <property type="match status" value="1"/>
</dbReference>
<evidence type="ECO:0000259" key="12">
    <source>
        <dbReference type="SMART" id="SM00829"/>
    </source>
</evidence>
<keyword evidence="8" id="KW-0560">Oxidoreductase</keyword>
<dbReference type="SUPFAM" id="SSF51735">
    <property type="entry name" value="NAD(P)-binding Rossmann-fold domains"/>
    <property type="match status" value="1"/>
</dbReference>
<comment type="cofactor">
    <cofactor evidence="1 11">
        <name>Zn(2+)</name>
        <dbReference type="ChEBI" id="CHEBI:29105"/>
    </cofactor>
</comment>
<evidence type="ECO:0000256" key="4">
    <source>
        <dbReference type="ARBA" id="ARBA00022553"/>
    </source>
</evidence>
<keyword evidence="14" id="KW-1185">Reference proteome</keyword>
<accession>W2S6J4</accession>
<evidence type="ECO:0000256" key="7">
    <source>
        <dbReference type="ARBA" id="ARBA00022857"/>
    </source>
</evidence>
<dbReference type="GeneID" id="19977826"/>
<feature type="domain" description="Enoyl reductase (ER)" evidence="12">
    <location>
        <begin position="16"/>
        <end position="355"/>
    </location>
</feature>